<evidence type="ECO:0000313" key="1">
    <source>
        <dbReference type="EMBL" id="QMS88100.1"/>
    </source>
</evidence>
<evidence type="ECO:0000313" key="2">
    <source>
        <dbReference type="Proteomes" id="UP000514713"/>
    </source>
</evidence>
<dbReference type="AlphaFoldDB" id="A0A7D7QLU1"/>
<reference evidence="2" key="1">
    <citation type="submission" date="2020-06" db="EMBL/GenBank/DDBJ databases">
        <title>Nostoc edaphicum CCNP1411 genome.</title>
        <authorList>
            <person name="Fidor A."/>
            <person name="Grabski M."/>
            <person name="Gawor J."/>
            <person name="Gromadka R."/>
            <person name="Wegrzyn G."/>
            <person name="Mazur-Marzec H."/>
        </authorList>
    </citation>
    <scope>NUCLEOTIDE SEQUENCE [LARGE SCALE GENOMIC DNA]</scope>
    <source>
        <strain evidence="2">CCNP1411</strain>
    </source>
</reference>
<proteinExistence type="predicted"/>
<sequence length="64" mass="7341">MLSADRQQGFFFETVETLLNFAFISAGTQKNDRTASICILEKFGMQQIGRDENLLKLELKLKSR</sequence>
<dbReference type="KEGG" id="ned:HUN01_11040"/>
<keyword evidence="2" id="KW-1185">Reference proteome</keyword>
<dbReference type="EMBL" id="CP054698">
    <property type="protein sequence ID" value="QMS88100.1"/>
    <property type="molecule type" value="Genomic_DNA"/>
</dbReference>
<evidence type="ECO:0008006" key="3">
    <source>
        <dbReference type="Google" id="ProtNLM"/>
    </source>
</evidence>
<accession>A0A7D7QLU1</accession>
<organism evidence="1 2">
    <name type="scientific">Nostoc edaphicum CCNP1411</name>
    <dbReference type="NCBI Taxonomy" id="1472755"/>
    <lineage>
        <taxon>Bacteria</taxon>
        <taxon>Bacillati</taxon>
        <taxon>Cyanobacteriota</taxon>
        <taxon>Cyanophyceae</taxon>
        <taxon>Nostocales</taxon>
        <taxon>Nostocaceae</taxon>
        <taxon>Nostoc</taxon>
    </lineage>
</organism>
<name>A0A7D7QLU1_9NOSO</name>
<dbReference type="RefSeq" id="WP_181931301.1">
    <property type="nucleotide sequence ID" value="NZ_CP054698.1"/>
</dbReference>
<protein>
    <recommendedName>
        <fullName evidence="3">GNAT family N-acetyltransferase</fullName>
    </recommendedName>
</protein>
<gene>
    <name evidence="1" type="ORF">HUN01_11040</name>
</gene>
<dbReference type="Proteomes" id="UP000514713">
    <property type="component" value="Chromosome"/>
</dbReference>